<comment type="caution">
    <text evidence="11">The sequence shown here is derived from an EMBL/GenBank/DDBJ whole genome shotgun (WGS) entry which is preliminary data.</text>
</comment>
<evidence type="ECO:0000313" key="12">
    <source>
        <dbReference type="Proteomes" id="UP001157133"/>
    </source>
</evidence>
<keyword evidence="8" id="KW-0653">Protein transport</keyword>
<evidence type="ECO:0000256" key="3">
    <source>
        <dbReference type="ARBA" id="ARBA00021563"/>
    </source>
</evidence>
<sequence>MKKWLGFSALFIVSYLIFLFATAPASLILNQVKLPKDVVIQGVSGSVWHMKAQKVYAEAVTVEKVSAKLNLLSLLSFNPVVDVTFGDALIPGPEGSLSLSMQAGNAQVENASIFLPANMVAQQLPLPIPMTAHGIVEMDVPFYAQGKPLCQALEGQIHWRRAKVNAFDESITLGRLSGNVGCDNGSIALTIEPDNQLGLTYNAFIGANGQVSGNGYLTPGENFPEKLKSVLPFIGTPDNQGRYRLRL</sequence>
<evidence type="ECO:0000256" key="10">
    <source>
        <dbReference type="ARBA" id="ARBA00030772"/>
    </source>
</evidence>
<evidence type="ECO:0000256" key="5">
    <source>
        <dbReference type="ARBA" id="ARBA00022475"/>
    </source>
</evidence>
<evidence type="ECO:0000313" key="11">
    <source>
        <dbReference type="EMBL" id="GLX82794.1"/>
    </source>
</evidence>
<dbReference type="EMBL" id="BSSU01000011">
    <property type="protein sequence ID" value="GLX82794.1"/>
    <property type="molecule type" value="Genomic_DNA"/>
</dbReference>
<name>A0ABQ6H5K6_9GAMM</name>
<evidence type="ECO:0000256" key="8">
    <source>
        <dbReference type="ARBA" id="ARBA00022927"/>
    </source>
</evidence>
<keyword evidence="6" id="KW-0997">Cell inner membrane</keyword>
<keyword evidence="5" id="KW-1003">Cell membrane</keyword>
<evidence type="ECO:0000256" key="2">
    <source>
        <dbReference type="ARBA" id="ARBA00007208"/>
    </source>
</evidence>
<accession>A0ABQ6H5K6</accession>
<evidence type="ECO:0000256" key="7">
    <source>
        <dbReference type="ARBA" id="ARBA00022692"/>
    </source>
</evidence>
<gene>
    <name evidence="11" type="primary">epsN</name>
    <name evidence="11" type="ORF">theurythT_22460</name>
</gene>
<keyword evidence="12" id="KW-1185">Reference proteome</keyword>
<evidence type="ECO:0000256" key="9">
    <source>
        <dbReference type="ARBA" id="ARBA00023136"/>
    </source>
</evidence>
<evidence type="ECO:0000256" key="4">
    <source>
        <dbReference type="ARBA" id="ARBA00022448"/>
    </source>
</evidence>
<keyword evidence="7" id="KW-0812">Transmembrane</keyword>
<keyword evidence="4" id="KW-0813">Transport</keyword>
<reference evidence="11 12" key="1">
    <citation type="submission" date="2023-03" db="EMBL/GenBank/DDBJ databases">
        <title>Draft genome sequence of Thalassotalea eurytherma JCM 18482T.</title>
        <authorList>
            <person name="Sawabe T."/>
        </authorList>
    </citation>
    <scope>NUCLEOTIDE SEQUENCE [LARGE SCALE GENOMIC DNA]</scope>
    <source>
        <strain evidence="11 12">JCM 18482</strain>
    </source>
</reference>
<comment type="similarity">
    <text evidence="2">Belongs to the GSP N family.</text>
</comment>
<dbReference type="Proteomes" id="UP001157133">
    <property type="component" value="Unassembled WGS sequence"/>
</dbReference>
<evidence type="ECO:0000256" key="1">
    <source>
        <dbReference type="ARBA" id="ARBA00004533"/>
    </source>
</evidence>
<dbReference type="Pfam" id="PF01203">
    <property type="entry name" value="T2SSN"/>
    <property type="match status" value="1"/>
</dbReference>
<keyword evidence="9" id="KW-0472">Membrane</keyword>
<proteinExistence type="inferred from homology"/>
<organism evidence="11 12">
    <name type="scientific">Thalassotalea eurytherma</name>
    <dbReference type="NCBI Taxonomy" id="1144278"/>
    <lineage>
        <taxon>Bacteria</taxon>
        <taxon>Pseudomonadati</taxon>
        <taxon>Pseudomonadota</taxon>
        <taxon>Gammaproteobacteria</taxon>
        <taxon>Alteromonadales</taxon>
        <taxon>Colwelliaceae</taxon>
        <taxon>Thalassotalea</taxon>
    </lineage>
</organism>
<evidence type="ECO:0000256" key="6">
    <source>
        <dbReference type="ARBA" id="ARBA00022519"/>
    </source>
</evidence>
<dbReference type="InterPro" id="IPR022792">
    <property type="entry name" value="T2SS_protein-GspN"/>
</dbReference>
<dbReference type="RefSeq" id="WP_284208176.1">
    <property type="nucleotide sequence ID" value="NZ_BSSU01000011.1"/>
</dbReference>
<comment type="subcellular location">
    <subcellularLocation>
        <location evidence="1">Cell inner membrane</location>
    </subcellularLocation>
</comment>
<protein>
    <recommendedName>
        <fullName evidence="3">Type II secretion system protein N</fullName>
    </recommendedName>
    <alternativeName>
        <fullName evidence="10">General secretion pathway protein N</fullName>
    </alternativeName>
</protein>